<comment type="similarity">
    <text evidence="1">Belongs to the glycosyl hydrolase 3 family.</text>
</comment>
<evidence type="ECO:0000256" key="3">
    <source>
        <dbReference type="ARBA" id="ARBA00023295"/>
    </source>
</evidence>
<proteinExistence type="inferred from homology"/>
<dbReference type="Gene3D" id="3.20.20.300">
    <property type="entry name" value="Glycoside hydrolase, family 3, N-terminal domain"/>
    <property type="match status" value="1"/>
</dbReference>
<accession>A0A559KGT2</accession>
<dbReference type="EC" id="3.2.1.52" evidence="6"/>
<evidence type="ECO:0000313" key="7">
    <source>
        <dbReference type="Proteomes" id="UP000317036"/>
    </source>
</evidence>
<dbReference type="GO" id="GO:0005975">
    <property type="term" value="P:carbohydrate metabolic process"/>
    <property type="evidence" value="ECO:0007669"/>
    <property type="project" value="InterPro"/>
</dbReference>
<dbReference type="InterPro" id="IPR001764">
    <property type="entry name" value="Glyco_hydro_3_N"/>
</dbReference>
<evidence type="ECO:0000313" key="6">
    <source>
        <dbReference type="EMBL" id="TVY11343.1"/>
    </source>
</evidence>
<evidence type="ECO:0000256" key="1">
    <source>
        <dbReference type="ARBA" id="ARBA00005336"/>
    </source>
</evidence>
<keyword evidence="7" id="KW-1185">Reference proteome</keyword>
<dbReference type="PROSITE" id="PS51257">
    <property type="entry name" value="PROKAR_LIPOPROTEIN"/>
    <property type="match status" value="1"/>
</dbReference>
<dbReference type="PANTHER" id="PTHR30480:SF16">
    <property type="entry name" value="GLYCOSIDE HYDROLASE FAMILY 3 DOMAIN PROTEIN"/>
    <property type="match status" value="1"/>
</dbReference>
<dbReference type="GO" id="GO:0004563">
    <property type="term" value="F:beta-N-acetylhexosaminidase activity"/>
    <property type="evidence" value="ECO:0007669"/>
    <property type="project" value="UniProtKB-EC"/>
</dbReference>
<protein>
    <submittedName>
        <fullName evidence="6">Beta-N-acetylhexosaminidase</fullName>
        <ecNumber evidence="6">3.2.1.52</ecNumber>
    </submittedName>
</protein>
<evidence type="ECO:0000256" key="4">
    <source>
        <dbReference type="SAM" id="MobiDB-lite"/>
    </source>
</evidence>
<dbReference type="InterPro" id="IPR036962">
    <property type="entry name" value="Glyco_hydro_3_N_sf"/>
</dbReference>
<evidence type="ECO:0000256" key="2">
    <source>
        <dbReference type="ARBA" id="ARBA00022801"/>
    </source>
</evidence>
<dbReference type="AlphaFoldDB" id="A0A559KGT2"/>
<dbReference type="GO" id="GO:0009254">
    <property type="term" value="P:peptidoglycan turnover"/>
    <property type="evidence" value="ECO:0007669"/>
    <property type="project" value="TreeGrafter"/>
</dbReference>
<reference evidence="6 7" key="1">
    <citation type="submission" date="2019-07" db="EMBL/GenBank/DDBJ databases">
        <authorList>
            <person name="Kim J."/>
        </authorList>
    </citation>
    <scope>NUCLEOTIDE SEQUENCE [LARGE SCALE GENOMIC DNA]</scope>
    <source>
        <strain evidence="6 7">JC52</strain>
    </source>
</reference>
<dbReference type="Proteomes" id="UP000317036">
    <property type="component" value="Unassembled WGS sequence"/>
</dbReference>
<comment type="caution">
    <text evidence="6">The sequence shown here is derived from an EMBL/GenBank/DDBJ whole genome shotgun (WGS) entry which is preliminary data.</text>
</comment>
<dbReference type="InterPro" id="IPR017853">
    <property type="entry name" value="GH"/>
</dbReference>
<dbReference type="PANTHER" id="PTHR30480">
    <property type="entry name" value="BETA-HEXOSAMINIDASE-RELATED"/>
    <property type="match status" value="1"/>
</dbReference>
<dbReference type="SUPFAM" id="SSF51445">
    <property type="entry name" value="(Trans)glycosidases"/>
    <property type="match status" value="1"/>
</dbReference>
<dbReference type="OrthoDB" id="9805821at2"/>
<gene>
    <name evidence="6" type="primary">nagZ</name>
    <name evidence="6" type="ORF">FPZ49_03690</name>
</gene>
<organism evidence="6 7">
    <name type="scientific">Paenibacillus cremeus</name>
    <dbReference type="NCBI Taxonomy" id="2163881"/>
    <lineage>
        <taxon>Bacteria</taxon>
        <taxon>Bacillati</taxon>
        <taxon>Bacillota</taxon>
        <taxon>Bacilli</taxon>
        <taxon>Bacillales</taxon>
        <taxon>Paenibacillaceae</taxon>
        <taxon>Paenibacillus</taxon>
    </lineage>
</organism>
<dbReference type="Pfam" id="PF00933">
    <property type="entry name" value="Glyco_hydro_3"/>
    <property type="match status" value="1"/>
</dbReference>
<keyword evidence="2 6" id="KW-0378">Hydrolase</keyword>
<feature type="region of interest" description="Disordered" evidence="4">
    <location>
        <begin position="28"/>
        <end position="55"/>
    </location>
</feature>
<feature type="domain" description="Glycoside hydrolase family 3 N-terminal" evidence="5">
    <location>
        <begin position="66"/>
        <end position="389"/>
    </location>
</feature>
<keyword evidence="3 6" id="KW-0326">Glycosidase</keyword>
<dbReference type="EMBL" id="VNJI01000003">
    <property type="protein sequence ID" value="TVY11343.1"/>
    <property type="molecule type" value="Genomic_DNA"/>
</dbReference>
<evidence type="ECO:0000259" key="5">
    <source>
        <dbReference type="Pfam" id="PF00933"/>
    </source>
</evidence>
<sequence>MKLQRMLLIYAIIIGILIVLVGCRTTHTAPAASPTPTPTSELPPASPTPQPPAHDQTMDVLTQMSLTEKIGQMVLVGMDGTAVQPEISSLIKERSVGGVILYSNNVESAKQLSQLLNGLKQVNRDAKSKLPLLLSADQEGGRVSRLPKEIKAFPASMTVGSTNDPKYAYRVGSALGEAMKMAGFNTDYAPVLDVNTNPNNPVIGDRAFGTTANRVTSMGVQEMLGIKSQGVIPVVKHFPGHGDTSVDSHYGLPVVEHDLQRLRTTEFVPFASAIQKGAPVVMVAHILMTKLDPNTPASMSRIIIQDFLRGELNFGGVVISDDMTMEAVGKTIAIGPAAVKAVMAGADIVLVGHDPEQQKAVLDALTAAVQSGKIPQTTIDASVTRIAKLKSDFHLSDQPTAPADVHKVNQLIEAALKK</sequence>
<dbReference type="InterPro" id="IPR050226">
    <property type="entry name" value="NagZ_Beta-hexosaminidase"/>
</dbReference>
<name>A0A559KGT2_9BACL</name>
<feature type="compositionally biased region" description="Low complexity" evidence="4">
    <location>
        <begin position="28"/>
        <end position="43"/>
    </location>
</feature>
<dbReference type="NCBIfam" id="NF003740">
    <property type="entry name" value="PRK05337.1"/>
    <property type="match status" value="1"/>
</dbReference>
<dbReference type="PRINTS" id="PR00133">
    <property type="entry name" value="GLHYDRLASE3"/>
</dbReference>